<dbReference type="PANTHER" id="PTHR13465">
    <property type="entry name" value="UPF0183 PROTEIN"/>
    <property type="match status" value="1"/>
</dbReference>
<dbReference type="OrthoDB" id="411211at2759"/>
<evidence type="ECO:0000313" key="3">
    <source>
        <dbReference type="EMBL" id="TGZ78501.1"/>
    </source>
</evidence>
<organism evidence="3 4">
    <name type="scientific">Ascodesmis nigricans</name>
    <dbReference type="NCBI Taxonomy" id="341454"/>
    <lineage>
        <taxon>Eukaryota</taxon>
        <taxon>Fungi</taxon>
        <taxon>Dikarya</taxon>
        <taxon>Ascomycota</taxon>
        <taxon>Pezizomycotina</taxon>
        <taxon>Pezizomycetes</taxon>
        <taxon>Pezizales</taxon>
        <taxon>Ascodesmidaceae</taxon>
        <taxon>Ascodesmis</taxon>
    </lineage>
</organism>
<dbReference type="InParanoid" id="A0A4S2MN03"/>
<dbReference type="GO" id="GO:0005802">
    <property type="term" value="C:trans-Golgi network"/>
    <property type="evidence" value="ECO:0007669"/>
    <property type="project" value="TreeGrafter"/>
</dbReference>
<dbReference type="Pfam" id="PF03676">
    <property type="entry name" value="PHAF1"/>
    <property type="match status" value="2"/>
</dbReference>
<keyword evidence="4" id="KW-1185">Reference proteome</keyword>
<dbReference type="PANTHER" id="PTHR13465:SF2">
    <property type="entry name" value="PHAGOSOME ASSEMBLY FACTOR 1"/>
    <property type="match status" value="1"/>
</dbReference>
<dbReference type="GO" id="GO:0043001">
    <property type="term" value="P:Golgi to plasma membrane protein transport"/>
    <property type="evidence" value="ECO:0007669"/>
    <property type="project" value="TreeGrafter"/>
</dbReference>
<gene>
    <name evidence="3" type="ORF">EX30DRAFT_334427</name>
</gene>
<dbReference type="InterPro" id="IPR039156">
    <property type="entry name" value="PHAF1/BROMI"/>
</dbReference>
<sequence length="460" mass="50634">MASLPPVPVYPGKGLGIIPLGSSLHHILNLLKQHPSHFTSISAVYDPSSPVTLPILILLDNNGLRLRFDGPDQRLRLIEIIDFTKCRPTYQSGDLTHQPASTHNPGTSNPTFKNIYHKLFGPTFSGKYLASESLYVLSYPGVSFSLPVDRKSWREDVDFVSQLTSGTITSMAIYSGRSWSDVCDDLFSRPMNAPRVPTNTLAAARASSANDEVELVIIRDNGVIELSRRCNPPLIITLHATTPQDIVTELGLPSSIYRKSDQRLNIHRAGVASLPEREESEPDNPPSEDDDERVESDDSGDGDFFLNYFNQGFDILISAQRSAYHPVVTKLIIHGNVPGSHVFQRYRRCRWIVDLPEVQRSGSSDTTPGSGDNVSPLQINSEESFVEMKKKLRKRFGEVGKPMPYSRGNDSPSSSCELLGGWEDGGGSATFGNTELYGFSGMVFEVLKNKGSSVTGLTVF</sequence>
<protein>
    <submittedName>
        <fullName evidence="3">Uncharacterized protein</fullName>
    </submittedName>
</protein>
<proteinExistence type="inferred from homology"/>
<name>A0A4S2MN03_9PEZI</name>
<dbReference type="InterPro" id="IPR005373">
    <property type="entry name" value="PHAF1"/>
</dbReference>
<feature type="compositionally biased region" description="Acidic residues" evidence="2">
    <location>
        <begin position="278"/>
        <end position="298"/>
    </location>
</feature>
<dbReference type="AlphaFoldDB" id="A0A4S2MN03"/>
<comment type="similarity">
    <text evidence="1">Belongs to the PHAF1 family.</text>
</comment>
<accession>A0A4S2MN03</accession>
<dbReference type="Proteomes" id="UP000298138">
    <property type="component" value="Unassembled WGS sequence"/>
</dbReference>
<dbReference type="EMBL" id="ML220141">
    <property type="protein sequence ID" value="TGZ78501.1"/>
    <property type="molecule type" value="Genomic_DNA"/>
</dbReference>
<evidence type="ECO:0000256" key="1">
    <source>
        <dbReference type="ARBA" id="ARBA00024339"/>
    </source>
</evidence>
<evidence type="ECO:0000256" key="2">
    <source>
        <dbReference type="SAM" id="MobiDB-lite"/>
    </source>
</evidence>
<reference evidence="3 4" key="1">
    <citation type="submission" date="2019-04" db="EMBL/GenBank/DDBJ databases">
        <title>Comparative genomics and transcriptomics to analyze fruiting body development in filamentous ascomycetes.</title>
        <authorList>
            <consortium name="DOE Joint Genome Institute"/>
            <person name="Lutkenhaus R."/>
            <person name="Traeger S."/>
            <person name="Breuer J."/>
            <person name="Kuo A."/>
            <person name="Lipzen A."/>
            <person name="Pangilinan J."/>
            <person name="Dilworth D."/>
            <person name="Sandor L."/>
            <person name="Poggeler S."/>
            <person name="Barry K."/>
            <person name="Grigoriev I.V."/>
            <person name="Nowrousian M."/>
        </authorList>
    </citation>
    <scope>NUCLEOTIDE SEQUENCE [LARGE SCALE GENOMIC DNA]</scope>
    <source>
        <strain evidence="3 4">CBS 389.68</strain>
    </source>
</reference>
<evidence type="ECO:0000313" key="4">
    <source>
        <dbReference type="Proteomes" id="UP000298138"/>
    </source>
</evidence>
<feature type="region of interest" description="Disordered" evidence="2">
    <location>
        <begin position="269"/>
        <end position="298"/>
    </location>
</feature>